<feature type="domain" description="SNRNP25 ubiquitin-like" evidence="2">
    <location>
        <begin position="50"/>
        <end position="128"/>
    </location>
</feature>
<dbReference type="InterPro" id="IPR039690">
    <property type="entry name" value="SNRNP25"/>
</dbReference>
<feature type="region of interest" description="Disordered" evidence="1">
    <location>
        <begin position="286"/>
        <end position="307"/>
    </location>
</feature>
<dbReference type="AlphaFoldDB" id="A0AAN8TFW8"/>
<sequence length="307" mass="35471">MEVLKRDEEDVSPRFSFQKNGSSLSCVVPPFLLSPQKSLYYNKLPEEPLNLTVLKLDGSSFDIKVARNGTVAELKQAVESAFSHFPKTGTGKVSWSHVWGHFCLSYDGRKLLTDSDLLGTYRIKDGDKPETMASFTRLIINPILSIFWFMRVQQFLSTLESRTFQIIANDYVLFSYKAQVEMFEHFLNALKLDVYLQLSFMRHVSISYNLVKTRSEREDSSRNEPSISKGCESRQRRGEREGNHHQDDLSENQNNNHDNNRGIVANCESRLVHLFRGWLPYKLTSPERRMKQKSSTSRSHDGLLMEF</sequence>
<comment type="caution">
    <text evidence="3">The sequence shown here is derived from an EMBL/GenBank/DDBJ whole genome shotgun (WGS) entry which is preliminary data.</text>
</comment>
<dbReference type="InterPro" id="IPR040610">
    <property type="entry name" value="SNRNP25_ubiquitin"/>
</dbReference>
<dbReference type="InterPro" id="IPR029071">
    <property type="entry name" value="Ubiquitin-like_domsf"/>
</dbReference>
<dbReference type="PANTHER" id="PTHR14942:SF9">
    <property type="entry name" value="OS02G0188500 PROTEIN"/>
    <property type="match status" value="1"/>
</dbReference>
<gene>
    <name evidence="3" type="ORF">RDI58_015679</name>
</gene>
<dbReference type="CDD" id="cd17058">
    <property type="entry name" value="Ubl_SNRNP25"/>
    <property type="match status" value="1"/>
</dbReference>
<reference evidence="3 4" key="1">
    <citation type="submission" date="2024-02" db="EMBL/GenBank/DDBJ databases">
        <title>de novo genome assembly of Solanum bulbocastanum strain 11H21.</title>
        <authorList>
            <person name="Hosaka A.J."/>
        </authorList>
    </citation>
    <scope>NUCLEOTIDE SEQUENCE [LARGE SCALE GENOMIC DNA]</scope>
    <source>
        <tissue evidence="3">Young leaves</tissue>
    </source>
</reference>
<feature type="compositionally biased region" description="Basic and acidic residues" evidence="1">
    <location>
        <begin position="298"/>
        <end position="307"/>
    </location>
</feature>
<dbReference type="Gene3D" id="3.10.20.90">
    <property type="entry name" value="Phosphatidylinositol 3-kinase Catalytic Subunit, Chain A, domain 1"/>
    <property type="match status" value="1"/>
</dbReference>
<keyword evidence="4" id="KW-1185">Reference proteome</keyword>
<name>A0AAN8TFW8_SOLBU</name>
<dbReference type="PANTHER" id="PTHR14942">
    <property type="entry name" value="U11/U12 SMALL NUCLEAR RIBONUCLEOPROTEIN 25 KDA PROTEIN"/>
    <property type="match status" value="1"/>
</dbReference>
<evidence type="ECO:0000313" key="4">
    <source>
        <dbReference type="Proteomes" id="UP001371456"/>
    </source>
</evidence>
<dbReference type="EMBL" id="JBANQN010000006">
    <property type="protein sequence ID" value="KAK6787154.1"/>
    <property type="molecule type" value="Genomic_DNA"/>
</dbReference>
<evidence type="ECO:0000256" key="1">
    <source>
        <dbReference type="SAM" id="MobiDB-lite"/>
    </source>
</evidence>
<dbReference type="Proteomes" id="UP001371456">
    <property type="component" value="Unassembled WGS sequence"/>
</dbReference>
<protein>
    <recommendedName>
        <fullName evidence="2">SNRNP25 ubiquitin-like domain-containing protein</fullName>
    </recommendedName>
</protein>
<evidence type="ECO:0000313" key="3">
    <source>
        <dbReference type="EMBL" id="KAK6787154.1"/>
    </source>
</evidence>
<dbReference type="Pfam" id="PF18036">
    <property type="entry name" value="Ubiquitin_4"/>
    <property type="match status" value="1"/>
</dbReference>
<proteinExistence type="predicted"/>
<evidence type="ECO:0000259" key="2">
    <source>
        <dbReference type="Pfam" id="PF18036"/>
    </source>
</evidence>
<organism evidence="3 4">
    <name type="scientific">Solanum bulbocastanum</name>
    <name type="common">Wild potato</name>
    <dbReference type="NCBI Taxonomy" id="147425"/>
    <lineage>
        <taxon>Eukaryota</taxon>
        <taxon>Viridiplantae</taxon>
        <taxon>Streptophyta</taxon>
        <taxon>Embryophyta</taxon>
        <taxon>Tracheophyta</taxon>
        <taxon>Spermatophyta</taxon>
        <taxon>Magnoliopsida</taxon>
        <taxon>eudicotyledons</taxon>
        <taxon>Gunneridae</taxon>
        <taxon>Pentapetalae</taxon>
        <taxon>asterids</taxon>
        <taxon>lamiids</taxon>
        <taxon>Solanales</taxon>
        <taxon>Solanaceae</taxon>
        <taxon>Solanoideae</taxon>
        <taxon>Solaneae</taxon>
        <taxon>Solanum</taxon>
    </lineage>
</organism>
<dbReference type="GO" id="GO:0000398">
    <property type="term" value="P:mRNA splicing, via spliceosome"/>
    <property type="evidence" value="ECO:0007669"/>
    <property type="project" value="InterPro"/>
</dbReference>
<feature type="region of interest" description="Disordered" evidence="1">
    <location>
        <begin position="214"/>
        <end position="261"/>
    </location>
</feature>
<feature type="compositionally biased region" description="Basic and acidic residues" evidence="1">
    <location>
        <begin position="231"/>
        <end position="248"/>
    </location>
</feature>
<dbReference type="SUPFAM" id="SSF54236">
    <property type="entry name" value="Ubiquitin-like"/>
    <property type="match status" value="1"/>
</dbReference>
<accession>A0AAN8TFW8</accession>